<evidence type="ECO:0000256" key="3">
    <source>
        <dbReference type="ARBA" id="ARBA00022840"/>
    </source>
</evidence>
<dbReference type="InterPro" id="IPR003439">
    <property type="entry name" value="ABC_transporter-like_ATP-bd"/>
</dbReference>
<evidence type="ECO:0000313" key="6">
    <source>
        <dbReference type="Proteomes" id="UP000005384"/>
    </source>
</evidence>
<dbReference type="CDD" id="cd03219">
    <property type="entry name" value="ABC_Mj1267_LivG_branched"/>
    <property type="match status" value="1"/>
</dbReference>
<keyword evidence="3" id="KW-0067">ATP-binding</keyword>
<reference evidence="5 6" key="1">
    <citation type="submission" date="2011-08" db="EMBL/GenBank/DDBJ databases">
        <title>The Genome Sequence of Clostridium hathewayi WAL-18680.</title>
        <authorList>
            <consortium name="The Broad Institute Genome Sequencing Platform"/>
            <person name="Earl A."/>
            <person name="Ward D."/>
            <person name="Feldgarden M."/>
            <person name="Gevers D."/>
            <person name="Finegold S.M."/>
            <person name="Summanen P.H."/>
            <person name="Molitoris D.R."/>
            <person name="Song M."/>
            <person name="Daigneault M."/>
            <person name="Allen-Vercoe E."/>
            <person name="Young S.K."/>
            <person name="Zeng Q."/>
            <person name="Gargeya S."/>
            <person name="Fitzgerald M."/>
            <person name="Haas B."/>
            <person name="Abouelleil A."/>
            <person name="Alvarado L."/>
            <person name="Arachchi H.M."/>
            <person name="Berlin A."/>
            <person name="Brown A."/>
            <person name="Chapman S.B."/>
            <person name="Chen Z."/>
            <person name="Dunbar C."/>
            <person name="Freedman E."/>
            <person name="Gearin G."/>
            <person name="Gellesch M."/>
            <person name="Goldberg J."/>
            <person name="Griggs A."/>
            <person name="Gujja S."/>
            <person name="Heiman D."/>
            <person name="Howarth C."/>
            <person name="Larson L."/>
            <person name="Lui A."/>
            <person name="MacDonald P.J.P."/>
            <person name="Montmayeur A."/>
            <person name="Murphy C."/>
            <person name="Neiman D."/>
            <person name="Pearson M."/>
            <person name="Priest M."/>
            <person name="Roberts A."/>
            <person name="Saif S."/>
            <person name="Shea T."/>
            <person name="Shenoy N."/>
            <person name="Sisk P."/>
            <person name="Stolte C."/>
            <person name="Sykes S."/>
            <person name="Wortman J."/>
            <person name="Nusbaum C."/>
            <person name="Birren B."/>
        </authorList>
    </citation>
    <scope>NUCLEOTIDE SEQUENCE [LARGE SCALE GENOMIC DNA]</scope>
    <source>
        <strain evidence="5 6">WAL-18680</strain>
    </source>
</reference>
<evidence type="ECO:0000313" key="5">
    <source>
        <dbReference type="EMBL" id="EHI57432.1"/>
    </source>
</evidence>
<dbReference type="GO" id="GO:0005886">
    <property type="term" value="C:plasma membrane"/>
    <property type="evidence" value="ECO:0007669"/>
    <property type="project" value="TreeGrafter"/>
</dbReference>
<dbReference type="OrthoDB" id="9805514at2"/>
<dbReference type="PATRIC" id="fig|742737.3.peg.4527"/>
<accession>G5IM13</accession>
<sequence length="249" mass="27873">MSEPILKVEHLNRFFGALHATNDVSFEVPDGQMRAVIGPNGAGKSTLMDLICNRTTPSSGKVIFRGEDITGLAPHKIVRKGMCKCFQITQIFSNLTVYENVQIARINMNKKAFHFLPVKDTYLKDEVMKYLAMVGIEDKAEEIAGFMSYGDQRRLDIAIALALEPKLLILDEPAAGVAREEAYKLMDLIRKLGKEQHMTIVFIEHDMEIVFNYADEISVMSNGALIASDTPEKIRQNEFVQQAYLGGAE</sequence>
<dbReference type="PANTHER" id="PTHR45772">
    <property type="entry name" value="CONSERVED COMPONENT OF ABC TRANSPORTER FOR NATURAL AMINO ACIDS-RELATED"/>
    <property type="match status" value="1"/>
</dbReference>
<keyword evidence="6" id="KW-1185">Reference proteome</keyword>
<dbReference type="Proteomes" id="UP000005384">
    <property type="component" value="Unassembled WGS sequence"/>
</dbReference>
<dbReference type="PROSITE" id="PS00211">
    <property type="entry name" value="ABC_TRANSPORTER_1"/>
    <property type="match status" value="1"/>
</dbReference>
<gene>
    <name evidence="5" type="ORF">HMPREF9473_04541</name>
</gene>
<keyword evidence="2" id="KW-0547">Nucleotide-binding</keyword>
<dbReference type="AlphaFoldDB" id="G5IM13"/>
<dbReference type="FunFam" id="3.40.50.300:FF:000421">
    <property type="entry name" value="Branched-chain amino acid ABC transporter ATP-binding protein"/>
    <property type="match status" value="1"/>
</dbReference>
<dbReference type="EMBL" id="ADLN01000120">
    <property type="protein sequence ID" value="EHI57432.1"/>
    <property type="molecule type" value="Genomic_DNA"/>
</dbReference>
<dbReference type="PROSITE" id="PS50893">
    <property type="entry name" value="ABC_TRANSPORTER_2"/>
    <property type="match status" value="1"/>
</dbReference>
<dbReference type="SMART" id="SM00382">
    <property type="entry name" value="AAA"/>
    <property type="match status" value="1"/>
</dbReference>
<dbReference type="PANTHER" id="PTHR45772:SF9">
    <property type="entry name" value="CONSERVED COMPONENT OF ABC TRANSPORTER FOR NATURAL AMINO ACIDS"/>
    <property type="match status" value="1"/>
</dbReference>
<organism evidence="5 6">
    <name type="scientific">Hungatella hathewayi WAL-18680</name>
    <dbReference type="NCBI Taxonomy" id="742737"/>
    <lineage>
        <taxon>Bacteria</taxon>
        <taxon>Bacillati</taxon>
        <taxon>Bacillota</taxon>
        <taxon>Clostridia</taxon>
        <taxon>Lachnospirales</taxon>
        <taxon>Lachnospiraceae</taxon>
        <taxon>Hungatella</taxon>
    </lineage>
</organism>
<evidence type="ECO:0000259" key="4">
    <source>
        <dbReference type="PROSITE" id="PS50893"/>
    </source>
</evidence>
<dbReference type="GO" id="GO:0016887">
    <property type="term" value="F:ATP hydrolysis activity"/>
    <property type="evidence" value="ECO:0007669"/>
    <property type="project" value="InterPro"/>
</dbReference>
<evidence type="ECO:0000256" key="2">
    <source>
        <dbReference type="ARBA" id="ARBA00022741"/>
    </source>
</evidence>
<dbReference type="Gene3D" id="3.40.50.300">
    <property type="entry name" value="P-loop containing nucleotide triphosphate hydrolases"/>
    <property type="match status" value="1"/>
</dbReference>
<proteinExistence type="predicted"/>
<keyword evidence="1" id="KW-0813">Transport</keyword>
<evidence type="ECO:0000256" key="1">
    <source>
        <dbReference type="ARBA" id="ARBA00022448"/>
    </source>
</evidence>
<dbReference type="InterPro" id="IPR017871">
    <property type="entry name" value="ABC_transporter-like_CS"/>
</dbReference>
<dbReference type="InterPro" id="IPR003593">
    <property type="entry name" value="AAA+_ATPase"/>
</dbReference>
<dbReference type="Pfam" id="PF00005">
    <property type="entry name" value="ABC_tran"/>
    <property type="match status" value="1"/>
</dbReference>
<dbReference type="RefSeq" id="WP_006782529.1">
    <property type="nucleotide sequence ID" value="NZ_CP040506.1"/>
</dbReference>
<feature type="domain" description="ABC transporter" evidence="4">
    <location>
        <begin position="6"/>
        <end position="247"/>
    </location>
</feature>
<dbReference type="GO" id="GO:0005524">
    <property type="term" value="F:ATP binding"/>
    <property type="evidence" value="ECO:0007669"/>
    <property type="project" value="UniProtKB-KW"/>
</dbReference>
<name>G5IM13_9FIRM</name>
<dbReference type="InterPro" id="IPR027417">
    <property type="entry name" value="P-loop_NTPase"/>
</dbReference>
<dbReference type="HOGENOM" id="CLU_000604_1_2_9"/>
<dbReference type="SUPFAM" id="SSF52540">
    <property type="entry name" value="P-loop containing nucleoside triphosphate hydrolases"/>
    <property type="match status" value="1"/>
</dbReference>
<protein>
    <recommendedName>
        <fullName evidence="4">ABC transporter domain-containing protein</fullName>
    </recommendedName>
</protein>
<comment type="caution">
    <text evidence="5">The sequence shown here is derived from an EMBL/GenBank/DDBJ whole genome shotgun (WGS) entry which is preliminary data.</text>
</comment>
<dbReference type="InterPro" id="IPR051120">
    <property type="entry name" value="ABC_AA/LPS_Transport"/>
</dbReference>